<feature type="compositionally biased region" description="Polar residues" evidence="2">
    <location>
        <begin position="972"/>
        <end position="982"/>
    </location>
</feature>
<dbReference type="PANTHER" id="PTHR42105:SF1">
    <property type="entry name" value="TRANSALDOLASE"/>
    <property type="match status" value="1"/>
</dbReference>
<feature type="compositionally biased region" description="Basic and acidic residues" evidence="2">
    <location>
        <begin position="1309"/>
        <end position="1318"/>
    </location>
</feature>
<feature type="region of interest" description="Disordered" evidence="2">
    <location>
        <begin position="1289"/>
        <end position="1472"/>
    </location>
</feature>
<feature type="region of interest" description="Disordered" evidence="2">
    <location>
        <begin position="1"/>
        <end position="216"/>
    </location>
</feature>
<evidence type="ECO:0000256" key="1">
    <source>
        <dbReference type="SAM" id="Coils"/>
    </source>
</evidence>
<feature type="compositionally biased region" description="Basic and acidic residues" evidence="2">
    <location>
        <begin position="470"/>
        <end position="479"/>
    </location>
</feature>
<name>A0A162JPJ1_9HYPO</name>
<feature type="compositionally biased region" description="Basic and acidic residues" evidence="2">
    <location>
        <begin position="1538"/>
        <end position="1554"/>
    </location>
</feature>
<sequence length="1736" mass="187823">MGADSRKIPPLPAPTETDTATPTELATDLTTDVSKPGDEKSTYSLPEDGTPVTIRTRGHKANKSQTSLLIEYFEGGKVSSSSAERKPSVRVRLTPSKKGKGDHFQVTETKGSRKISLTRRIPLDLAAPGDLQLPEADDTHSMTSYASATEESNVSRNPIDIEIERSHRRRRPASPLIPSEDRVSYQPGNPSEISAIPTDSFLDGTGGMSELKHSRTDMKGDLMAGAAATALAGAAAGEALHSRKTRSTEKERSRGLERPKEKSSSSDKKRRSKSRTGSMGENTSDEVRSPRRRSSRTHPESTVSGGDSSLLSSNVSAGNRSVKSSASKSSSINNPKLLETVEDAIRRLILPELSALKREQSKREARRSSIASTGTSVSKDDGYSEKRRSSGQKSESKENIRHKEKRNREARHDYENISMHSPSQDSLGADYATHEEAAASPHRGGNLLRAAAAGAAGAMAAKGISSAMDHGSDSLERKQRDRRRRRADHSRSRSVGRDVYVDDFDDDEPAPPMPLMSDINPSEVTRTSILSADTDRPHSATEELGPKREIQEHIVSVQSTPTPSRSPAEQVKPLSMQHANVSHGDLTNLPRGQKEYVEEFETDEFGRKMPVSQFDYYGGQASREPPEYDDYIDDPYSNNLYNSMQDVPPPLKYVPYQAGARGLSPIPSVSGYTEGGSEAPLPRTSKSMQSVDAFSSPEKSPDHRRQAHSIHSIDSLKLGSPAPQFAAGQEVRGISANPNVVDPPLGVESAVASLVDGSMIEQSVVTGMSGYDNGAGTRESALSYDEPEPQLRNHGASVNPDKLSIDDARELEEEPHHTPTSRSIAQSQDYSEYDLDDQGRKVPRARYRNSPTASEAAITAGAVGAAAAALKAAQGKKQADIETYEDEDFQPAGVNRNRSFKERAMGWKPRETPTHSVDNFDYEEEDAPRMTASGMPDMGNPMPEIGYHLEDDIITNPSLLNEPMDRDIPNWESVSGKATPTPRTAGGYEPASGEPSKAAMGLAAGAAALGAAALAAHNRDQEPEENWGRTSAERKRDTLITNPYEDASPIANHTLDDNILDRGAPDATYATPYGTASPGLGPKYDEGYMSNGPNRTPDIAAKPVGTGLDNLDEDPFYVPNKANPRHMSGFSQGMESPFYDAAMGAGIERIENKDIVALMQHLMVRDAQRSARDTEIVALLMNAAVEMRNSFREMKELVQDTGDDVIFSNVDNTEKLQKAINGPRPFPGTATRSLQSASQAGTLDEATKKKNLWKRALQGLSAKGTNDLSRIEDMLVQLLGEVDVLKSQTAPPISSGDQGQSLENLQPEGHYDQDKGYEPEGNSTPSHASVPRGLQAAEHKYSDHRISTVQEDDDEYEYDLPSTSTAKPNPDMLSPGHGANLQRGGSVPPEISPQTSSGAQQTALSADNTPRSEKGKKHKSNGSSGWIPKISRWSETTASSVGRAFRGSGASKKGSKYDEFQPPSRSGSSLASYDDAYVDQSLYGVDKLHTGFSDPALNQERAGPAQPTVPSFALSEDPKYKAHRNSVNLQHPQPRQGQTERHQAALEYSAREYDNPMTPRSTDWAGSATSLSRLPGNTNRYSASSGATREADYALSSPKQQQAAPPRPPKEPLDALVHTPVKGNRVASLQKSSPVAPTSYESGYGSASGTHASQVTADGSPKLENRNLNAALGIPARRPSGPRAMTPKSPEEAAREERRRKRDTFGTITSQEADPGLVAEAGVEATKENYSWRHDA</sequence>
<keyword evidence="1" id="KW-0175">Coiled coil</keyword>
<feature type="region of interest" description="Disordered" evidence="2">
    <location>
        <begin position="616"/>
        <end position="644"/>
    </location>
</feature>
<feature type="compositionally biased region" description="Basic and acidic residues" evidence="2">
    <location>
        <begin position="246"/>
        <end position="267"/>
    </location>
</feature>
<feature type="region of interest" description="Disordered" evidence="2">
    <location>
        <begin position="970"/>
        <end position="996"/>
    </location>
</feature>
<feature type="compositionally biased region" description="Basic and acidic residues" evidence="2">
    <location>
        <begin position="533"/>
        <end position="552"/>
    </location>
</feature>
<feature type="region of interest" description="Disordered" evidence="2">
    <location>
        <begin position="1014"/>
        <end position="1036"/>
    </location>
</feature>
<reference evidence="3 4" key="1">
    <citation type="journal article" date="2016" name="Genome Biol. Evol.">
        <title>Divergent and convergent evolution of fungal pathogenicity.</title>
        <authorList>
            <person name="Shang Y."/>
            <person name="Xiao G."/>
            <person name="Zheng P."/>
            <person name="Cen K."/>
            <person name="Zhan S."/>
            <person name="Wang C."/>
        </authorList>
    </citation>
    <scope>NUCLEOTIDE SEQUENCE [LARGE SCALE GENOMIC DNA]</scope>
    <source>
        <strain evidence="3 4">RCEF 3172</strain>
    </source>
</reference>
<feature type="compositionally biased region" description="Basic and acidic residues" evidence="2">
    <location>
        <begin position="378"/>
        <end position="415"/>
    </location>
</feature>
<feature type="compositionally biased region" description="Polar residues" evidence="2">
    <location>
        <begin position="141"/>
        <end position="156"/>
    </location>
</feature>
<dbReference type="PANTHER" id="PTHR42105">
    <property type="entry name" value="DIM2-ASSOCIATED PROTEIN 1"/>
    <property type="match status" value="1"/>
</dbReference>
<feature type="coiled-coil region" evidence="1">
    <location>
        <begin position="1243"/>
        <end position="1288"/>
    </location>
</feature>
<proteinExistence type="predicted"/>
<gene>
    <name evidence="3" type="ORF">BBO_02633</name>
</gene>
<feature type="compositionally biased region" description="Polar residues" evidence="2">
    <location>
        <begin position="818"/>
        <end position="830"/>
    </location>
</feature>
<protein>
    <submittedName>
        <fullName evidence="3">Uncharacterized protein</fullName>
    </submittedName>
</protein>
<feature type="compositionally biased region" description="Basic and acidic residues" evidence="2">
    <location>
        <begin position="489"/>
        <end position="500"/>
    </location>
</feature>
<evidence type="ECO:0000313" key="3">
    <source>
        <dbReference type="EMBL" id="OAA47178.1"/>
    </source>
</evidence>
<feature type="region of interest" description="Disordered" evidence="2">
    <location>
        <begin position="351"/>
        <end position="574"/>
    </location>
</feature>
<feature type="region of interest" description="Disordered" evidence="2">
    <location>
        <begin position="1221"/>
        <end position="1243"/>
    </location>
</feature>
<feature type="region of interest" description="Disordered" evidence="2">
    <location>
        <begin position="667"/>
        <end position="706"/>
    </location>
</feature>
<feature type="region of interest" description="Disordered" evidence="2">
    <location>
        <begin position="1488"/>
        <end position="1722"/>
    </location>
</feature>
<evidence type="ECO:0000313" key="4">
    <source>
        <dbReference type="Proteomes" id="UP000076863"/>
    </source>
</evidence>
<feature type="compositionally biased region" description="Polar residues" evidence="2">
    <location>
        <begin position="684"/>
        <end position="693"/>
    </location>
</feature>
<feature type="compositionally biased region" description="Low complexity" evidence="2">
    <location>
        <begin position="14"/>
        <end position="32"/>
    </location>
</feature>
<feature type="region of interest" description="Disordered" evidence="2">
    <location>
        <begin position="233"/>
        <end position="337"/>
    </location>
</feature>
<feature type="compositionally biased region" description="Polar residues" evidence="2">
    <location>
        <begin position="556"/>
        <end position="567"/>
    </location>
</feature>
<evidence type="ECO:0000256" key="2">
    <source>
        <dbReference type="SAM" id="MobiDB-lite"/>
    </source>
</evidence>
<dbReference type="EMBL" id="AZHA01000006">
    <property type="protein sequence ID" value="OAA47178.1"/>
    <property type="molecule type" value="Genomic_DNA"/>
</dbReference>
<feature type="compositionally biased region" description="Low complexity" evidence="2">
    <location>
        <begin position="321"/>
        <end position="331"/>
    </location>
</feature>
<feature type="compositionally biased region" description="Polar residues" evidence="2">
    <location>
        <begin position="1230"/>
        <end position="1241"/>
    </location>
</feature>
<feature type="compositionally biased region" description="Low complexity" evidence="2">
    <location>
        <begin position="450"/>
        <end position="461"/>
    </location>
</feature>
<dbReference type="OrthoDB" id="5382102at2759"/>
<organism evidence="3 4">
    <name type="scientific">Beauveria brongniartii RCEF 3172</name>
    <dbReference type="NCBI Taxonomy" id="1081107"/>
    <lineage>
        <taxon>Eukaryota</taxon>
        <taxon>Fungi</taxon>
        <taxon>Dikarya</taxon>
        <taxon>Ascomycota</taxon>
        <taxon>Pezizomycotina</taxon>
        <taxon>Sordariomycetes</taxon>
        <taxon>Hypocreomycetidae</taxon>
        <taxon>Hypocreales</taxon>
        <taxon>Cordycipitaceae</taxon>
        <taxon>Beauveria</taxon>
        <taxon>Beauveria brongniartii</taxon>
    </lineage>
</organism>
<feature type="compositionally biased region" description="Polar residues" evidence="2">
    <location>
        <begin position="1392"/>
        <end position="1409"/>
    </location>
</feature>
<feature type="compositionally biased region" description="Polar residues" evidence="2">
    <location>
        <begin position="300"/>
        <end position="319"/>
    </location>
</feature>
<feature type="compositionally biased region" description="Polar residues" evidence="2">
    <location>
        <begin position="1627"/>
        <end position="1657"/>
    </location>
</feature>
<accession>A0A162JPJ1</accession>
<dbReference type="Proteomes" id="UP000076863">
    <property type="component" value="Unassembled WGS sequence"/>
</dbReference>
<feature type="region of interest" description="Disordered" evidence="2">
    <location>
        <begin position="768"/>
        <end position="854"/>
    </location>
</feature>
<feature type="compositionally biased region" description="Polar residues" evidence="2">
    <location>
        <begin position="1525"/>
        <end position="1537"/>
    </location>
</feature>
<comment type="caution">
    <text evidence="3">The sequence shown here is derived from an EMBL/GenBank/DDBJ whole genome shotgun (WGS) entry which is preliminary data.</text>
</comment>
<feature type="compositionally biased region" description="Polar residues" evidence="2">
    <location>
        <begin position="519"/>
        <end position="531"/>
    </location>
</feature>
<feature type="compositionally biased region" description="Basic and acidic residues" evidence="2">
    <location>
        <begin position="1337"/>
        <end position="1346"/>
    </location>
</feature>
<keyword evidence="4" id="KW-1185">Reference proteome</keyword>
<feature type="compositionally biased region" description="Basic and acidic residues" evidence="2">
    <location>
        <begin position="355"/>
        <end position="367"/>
    </location>
</feature>
<feature type="compositionally biased region" description="Polar residues" evidence="2">
    <location>
        <begin position="1289"/>
        <end position="1304"/>
    </location>
</feature>
<feature type="compositionally biased region" description="Polar residues" evidence="2">
    <location>
        <begin position="1567"/>
        <end position="1587"/>
    </location>
</feature>